<evidence type="ECO:0000256" key="1">
    <source>
        <dbReference type="ARBA" id="ARBA00001917"/>
    </source>
</evidence>
<organism evidence="8">
    <name type="scientific">Caldithrix abyssi</name>
    <dbReference type="NCBI Taxonomy" id="187145"/>
    <lineage>
        <taxon>Bacteria</taxon>
        <taxon>Pseudomonadati</taxon>
        <taxon>Calditrichota</taxon>
        <taxon>Calditrichia</taxon>
        <taxon>Calditrichales</taxon>
        <taxon>Calditrichaceae</taxon>
        <taxon>Caldithrix</taxon>
    </lineage>
</organism>
<evidence type="ECO:0000313" key="8">
    <source>
        <dbReference type="EMBL" id="HGY57215.1"/>
    </source>
</evidence>
<keyword evidence="3" id="KW-0285">Flavoprotein</keyword>
<dbReference type="PANTHER" id="PTHR48109:SF3">
    <property type="entry name" value="SLL0744 PROTEIN"/>
    <property type="match status" value="1"/>
</dbReference>
<dbReference type="PANTHER" id="PTHR48109">
    <property type="entry name" value="DIHYDROOROTATE DEHYDROGENASE (QUINONE), MITOCHONDRIAL-RELATED"/>
    <property type="match status" value="1"/>
</dbReference>
<comment type="pathway">
    <text evidence="2">Pyrimidine metabolism; UMP biosynthesis via de novo pathway.</text>
</comment>
<sequence>MRSLQVSYLGLPLKNPVIVASSGLTKSLGKIKACEDAGAGAVVVKSLFEEVLVKDAENWGNASNVHAEAYDYLRAEATLQYGPDEYAALISKAKETTEIPIIASLNCVTPKWWPDFARKVEKAGADAIELNIFPLIGDISKNSAALEDWYCQILETVQKAVHIPVSMKIGHNITALPAFAARLTGLGLKGLVLFNRFVETEIDIETLQLKTTFPFSHSDDIYETLRWIAILRDNIVCDLSATTGIHTSEALIQLLLAGANTVQLASVLYKKGFKKIKEMLQDLEEWMEIHEFDSIDDFRGRLSFKKTENTDLYLRTQFLEKTRQVE</sequence>
<protein>
    <submittedName>
        <fullName evidence="8">Dihydroorotate dehydrogenase-like protein</fullName>
    </submittedName>
</protein>
<evidence type="ECO:0000256" key="6">
    <source>
        <dbReference type="ARBA" id="ARBA00023002"/>
    </source>
</evidence>
<dbReference type="InterPro" id="IPR013785">
    <property type="entry name" value="Aldolase_TIM"/>
</dbReference>
<evidence type="ECO:0000259" key="7">
    <source>
        <dbReference type="Pfam" id="PF01180"/>
    </source>
</evidence>
<accession>A0A7V4WWH7</accession>
<reference evidence="8" key="1">
    <citation type="journal article" date="2020" name="mSystems">
        <title>Genome- and Community-Level Interaction Insights into Carbon Utilization and Element Cycling Functions of Hydrothermarchaeota in Hydrothermal Sediment.</title>
        <authorList>
            <person name="Zhou Z."/>
            <person name="Liu Y."/>
            <person name="Xu W."/>
            <person name="Pan J."/>
            <person name="Luo Z.H."/>
            <person name="Li M."/>
        </authorList>
    </citation>
    <scope>NUCLEOTIDE SEQUENCE [LARGE SCALE GENOMIC DNA]</scope>
    <source>
        <strain evidence="8">HyVt-577</strain>
    </source>
</reference>
<dbReference type="EMBL" id="DRQG01000149">
    <property type="protein sequence ID" value="HGY57215.1"/>
    <property type="molecule type" value="Genomic_DNA"/>
</dbReference>
<dbReference type="GO" id="GO:0004152">
    <property type="term" value="F:dihydroorotate dehydrogenase activity"/>
    <property type="evidence" value="ECO:0007669"/>
    <property type="project" value="InterPro"/>
</dbReference>
<keyword evidence="4" id="KW-0288">FMN</keyword>
<dbReference type="Gene3D" id="3.20.20.70">
    <property type="entry name" value="Aldolase class I"/>
    <property type="match status" value="1"/>
</dbReference>
<evidence type="ECO:0000256" key="3">
    <source>
        <dbReference type="ARBA" id="ARBA00022630"/>
    </source>
</evidence>
<keyword evidence="5" id="KW-0665">Pyrimidine biosynthesis</keyword>
<evidence type="ECO:0000256" key="4">
    <source>
        <dbReference type="ARBA" id="ARBA00022643"/>
    </source>
</evidence>
<dbReference type="AlphaFoldDB" id="A0A7V4WWH7"/>
<comment type="cofactor">
    <cofactor evidence="1">
        <name>FMN</name>
        <dbReference type="ChEBI" id="CHEBI:58210"/>
    </cofactor>
</comment>
<dbReference type="GO" id="GO:0005737">
    <property type="term" value="C:cytoplasm"/>
    <property type="evidence" value="ECO:0007669"/>
    <property type="project" value="InterPro"/>
</dbReference>
<dbReference type="NCBIfam" id="NF005741">
    <property type="entry name" value="PRK07565.1"/>
    <property type="match status" value="1"/>
</dbReference>
<dbReference type="InterPro" id="IPR005720">
    <property type="entry name" value="Dihydroorotate_DH_cat"/>
</dbReference>
<evidence type="ECO:0000256" key="2">
    <source>
        <dbReference type="ARBA" id="ARBA00004725"/>
    </source>
</evidence>
<dbReference type="InterPro" id="IPR050074">
    <property type="entry name" value="DHO_dehydrogenase"/>
</dbReference>
<name>A0A7V4WWH7_CALAY</name>
<proteinExistence type="predicted"/>
<dbReference type="GO" id="GO:0006207">
    <property type="term" value="P:'de novo' pyrimidine nucleobase biosynthetic process"/>
    <property type="evidence" value="ECO:0007669"/>
    <property type="project" value="TreeGrafter"/>
</dbReference>
<feature type="domain" description="Dihydroorotate dehydrogenase catalytic" evidence="7">
    <location>
        <begin position="4"/>
        <end position="287"/>
    </location>
</feature>
<evidence type="ECO:0000256" key="5">
    <source>
        <dbReference type="ARBA" id="ARBA00022975"/>
    </source>
</evidence>
<keyword evidence="6" id="KW-0560">Oxidoreductase</keyword>
<comment type="caution">
    <text evidence="8">The sequence shown here is derived from an EMBL/GenBank/DDBJ whole genome shotgun (WGS) entry which is preliminary data.</text>
</comment>
<dbReference type="Pfam" id="PF01180">
    <property type="entry name" value="DHO_dh"/>
    <property type="match status" value="1"/>
</dbReference>
<dbReference type="Proteomes" id="UP000885779">
    <property type="component" value="Unassembled WGS sequence"/>
</dbReference>
<dbReference type="UniPathway" id="UPA00070"/>
<dbReference type="PIRSF" id="PIRSF000164">
    <property type="entry name" value="DHO_oxidase"/>
    <property type="match status" value="1"/>
</dbReference>
<dbReference type="GO" id="GO:0044205">
    <property type="term" value="P:'de novo' UMP biosynthetic process"/>
    <property type="evidence" value="ECO:0007669"/>
    <property type="project" value="UniProtKB-UniPathway"/>
</dbReference>
<gene>
    <name evidence="8" type="ORF">ENK44_16015</name>
</gene>
<dbReference type="SUPFAM" id="SSF51395">
    <property type="entry name" value="FMN-linked oxidoreductases"/>
    <property type="match status" value="1"/>
</dbReference>
<dbReference type="InterPro" id="IPR012135">
    <property type="entry name" value="Dihydroorotate_DH_1_2"/>
</dbReference>